<feature type="transmembrane region" description="Helical" evidence="10">
    <location>
        <begin position="283"/>
        <end position="302"/>
    </location>
</feature>
<feature type="transmembrane region" description="Helical" evidence="10">
    <location>
        <begin position="166"/>
        <end position="186"/>
    </location>
</feature>
<dbReference type="GO" id="GO:0009252">
    <property type="term" value="P:peptidoglycan biosynthetic process"/>
    <property type="evidence" value="ECO:0007669"/>
    <property type="project" value="UniProtKB-UniRule"/>
</dbReference>
<dbReference type="EMBL" id="QGTT01000008">
    <property type="protein sequence ID" value="PWW12224.1"/>
    <property type="molecule type" value="Genomic_DNA"/>
</dbReference>
<keyword evidence="10 11" id="KW-0961">Cell wall biogenesis/degradation</keyword>
<feature type="transmembrane region" description="Helical" evidence="10">
    <location>
        <begin position="487"/>
        <end position="511"/>
    </location>
</feature>
<evidence type="ECO:0000256" key="4">
    <source>
        <dbReference type="ARBA" id="ARBA00022960"/>
    </source>
</evidence>
<feature type="transmembrane region" description="Helical" evidence="10">
    <location>
        <begin position="198"/>
        <end position="217"/>
    </location>
</feature>
<feature type="transmembrane region" description="Helical" evidence="10">
    <location>
        <begin position="358"/>
        <end position="380"/>
    </location>
</feature>
<evidence type="ECO:0000256" key="6">
    <source>
        <dbReference type="ARBA" id="ARBA00022989"/>
    </source>
</evidence>
<dbReference type="GO" id="GO:0034204">
    <property type="term" value="P:lipid translocation"/>
    <property type="evidence" value="ECO:0007669"/>
    <property type="project" value="TreeGrafter"/>
</dbReference>
<evidence type="ECO:0000256" key="8">
    <source>
        <dbReference type="ARBA" id="ARBA00060041"/>
    </source>
</evidence>
<keyword evidence="3 10" id="KW-0812">Transmembrane</keyword>
<accession>A0A317Q8G5</accession>
<proteinExistence type="inferred from homology"/>
<keyword evidence="4 10" id="KW-0133">Cell shape</keyword>
<reference evidence="12 13" key="1">
    <citation type="submission" date="2018-05" db="EMBL/GenBank/DDBJ databases">
        <title>Freshwater and sediment microbial communities from various areas in North America, analyzing microbe dynamics in response to fracking.</title>
        <authorList>
            <person name="Lamendella R."/>
        </authorList>
    </citation>
    <scope>NUCLEOTIDE SEQUENCE [LARGE SCALE GENOMIC DNA]</scope>
    <source>
        <strain evidence="12 13">125B1</strain>
    </source>
</reference>
<dbReference type="GO" id="GO:0008360">
    <property type="term" value="P:regulation of cell shape"/>
    <property type="evidence" value="ECO:0007669"/>
    <property type="project" value="UniProtKB-UniRule"/>
</dbReference>
<dbReference type="PIRSF" id="PIRSF002869">
    <property type="entry name" value="MviN"/>
    <property type="match status" value="1"/>
</dbReference>
<dbReference type="OrthoDB" id="9816572at2"/>
<dbReference type="HAMAP" id="MF_02078">
    <property type="entry name" value="MurJ_MviN"/>
    <property type="match status" value="1"/>
</dbReference>
<feature type="transmembrane region" description="Helical" evidence="10">
    <location>
        <begin position="28"/>
        <end position="46"/>
    </location>
</feature>
<feature type="transmembrane region" description="Helical" evidence="10">
    <location>
        <begin position="93"/>
        <end position="121"/>
    </location>
</feature>
<evidence type="ECO:0000256" key="7">
    <source>
        <dbReference type="ARBA" id="ARBA00023136"/>
    </source>
</evidence>
<dbReference type="NCBIfam" id="TIGR01695">
    <property type="entry name" value="murJ_mviN"/>
    <property type="match status" value="1"/>
</dbReference>
<gene>
    <name evidence="10" type="primary">murJ</name>
    <name evidence="12" type="ORF">DET45_10857</name>
</gene>
<name>A0A317Q8G5_9GAMM</name>
<keyword evidence="10 11" id="KW-0813">Transport</keyword>
<keyword evidence="13" id="KW-1185">Reference proteome</keyword>
<evidence type="ECO:0000256" key="5">
    <source>
        <dbReference type="ARBA" id="ARBA00022984"/>
    </source>
</evidence>
<keyword evidence="5 10" id="KW-0573">Peptidoglycan synthesis</keyword>
<dbReference type="InterPro" id="IPR051050">
    <property type="entry name" value="Lipid_II_flippase_MurJ/MviN"/>
</dbReference>
<dbReference type="GO" id="GO:0015648">
    <property type="term" value="F:lipid-linked peptidoglycan transporter activity"/>
    <property type="evidence" value="ECO:0007669"/>
    <property type="project" value="UniProtKB-UniRule"/>
</dbReference>
<dbReference type="PANTHER" id="PTHR47019:SF1">
    <property type="entry name" value="LIPID II FLIPPASE MURJ"/>
    <property type="match status" value="1"/>
</dbReference>
<dbReference type="RefSeq" id="WP_110076086.1">
    <property type="nucleotide sequence ID" value="NZ_QGTT01000008.1"/>
</dbReference>
<comment type="similarity">
    <text evidence="9 10 11">Belongs to the MurJ/MviN family.</text>
</comment>
<feature type="transmembrane region" description="Helical" evidence="10">
    <location>
        <begin position="238"/>
        <end position="263"/>
    </location>
</feature>
<dbReference type="PANTHER" id="PTHR47019">
    <property type="entry name" value="LIPID II FLIPPASE MURJ"/>
    <property type="match status" value="1"/>
</dbReference>
<dbReference type="GO" id="GO:0005886">
    <property type="term" value="C:plasma membrane"/>
    <property type="evidence" value="ECO:0007669"/>
    <property type="project" value="UniProtKB-SubCell"/>
</dbReference>
<evidence type="ECO:0000313" key="12">
    <source>
        <dbReference type="EMBL" id="PWW12224.1"/>
    </source>
</evidence>
<evidence type="ECO:0000256" key="3">
    <source>
        <dbReference type="ARBA" id="ARBA00022692"/>
    </source>
</evidence>
<comment type="function">
    <text evidence="8 10 11">Involved in peptidoglycan biosynthesis. Transports lipid-linked peptidoglycan precursors from the inner to the outer leaflet of the cytoplasmic membrane.</text>
</comment>
<evidence type="ECO:0000256" key="9">
    <source>
        <dbReference type="ARBA" id="ARBA00061532"/>
    </source>
</evidence>
<feature type="transmembrane region" description="Helical" evidence="10">
    <location>
        <begin position="416"/>
        <end position="439"/>
    </location>
</feature>
<evidence type="ECO:0000256" key="11">
    <source>
        <dbReference type="PIRNR" id="PIRNR002869"/>
    </source>
</evidence>
<dbReference type="CDD" id="cd13123">
    <property type="entry name" value="MATE_MurJ_like"/>
    <property type="match status" value="1"/>
</dbReference>
<dbReference type="UniPathway" id="UPA00219"/>
<evidence type="ECO:0000256" key="10">
    <source>
        <dbReference type="HAMAP-Rule" id="MF_02078"/>
    </source>
</evidence>
<sequence>MSKSLAKSGLIVSFMTLISRVLGLARDVVIANLMGAGAAADVFFFANKIPNFLRRLFAEGAFAQAFVPVLTEYKQGKTLDEQRLLIARVAGTLGTLVTVVTLVGVVLSPVVAALFGTGWFIDWYNDGPQGHKFVLAADLLRITFPYLWFITFTALAGAILNTIGKFAVAAFTPVFLNIAIIVFAIWLGPQLEQPEYALAWGVFVGGAVQFLFQLPFLRRAGLLVRPRWGWRDPGVTKIRTLMIPALFGVSVSQINLLLDTFIASFLMSGSISWLYYSDRLLEFPLGLFGIAIATVILPALSSRHVDKSAAEFSRTLDWGIRTVVLLGLPAMAGLIVLAEPMLMVLFMRGEFTPEDARLASYSLFAYGSGLLSFMLVKVLATGFYSRQDTKRPVKYGIIAMVTNMVFNLVFAIPFGYVGLAIATSLSAAVNAGLLGYNLWRDGVLKRYPGTLTYFVKVALAVAAMVAVVLYLAPQRDWWLTVEFMDRVWQLAVLIGAGAGTYVLILLLLGVAKGRKLLAKGR</sequence>
<dbReference type="AlphaFoldDB" id="A0A317Q8G5"/>
<feature type="transmembrane region" description="Helical" evidence="10">
    <location>
        <begin position="392"/>
        <end position="410"/>
    </location>
</feature>
<organism evidence="12 13">
    <name type="scientific">Pseudidiomarina maritima</name>
    <dbReference type="NCBI Taxonomy" id="519453"/>
    <lineage>
        <taxon>Bacteria</taxon>
        <taxon>Pseudomonadati</taxon>
        <taxon>Pseudomonadota</taxon>
        <taxon>Gammaproteobacteria</taxon>
        <taxon>Alteromonadales</taxon>
        <taxon>Idiomarinaceae</taxon>
        <taxon>Pseudidiomarina</taxon>
    </lineage>
</organism>
<keyword evidence="7 10" id="KW-0472">Membrane</keyword>
<dbReference type="Proteomes" id="UP000246964">
    <property type="component" value="Unassembled WGS sequence"/>
</dbReference>
<dbReference type="STRING" id="519453.SAMN04488070_1085"/>
<feature type="transmembrane region" description="Helical" evidence="10">
    <location>
        <begin position="451"/>
        <end position="472"/>
    </location>
</feature>
<dbReference type="PRINTS" id="PR01806">
    <property type="entry name" value="VIRFACTRMVIN"/>
</dbReference>
<keyword evidence="6 10" id="KW-1133">Transmembrane helix</keyword>
<evidence type="ECO:0000313" key="13">
    <source>
        <dbReference type="Proteomes" id="UP000246964"/>
    </source>
</evidence>
<keyword evidence="2 10" id="KW-1003">Cell membrane</keyword>
<protein>
    <recommendedName>
        <fullName evidence="10">Probable lipid II flippase MurJ</fullName>
    </recommendedName>
</protein>
<keyword evidence="10" id="KW-0997">Cell inner membrane</keyword>
<evidence type="ECO:0000256" key="2">
    <source>
        <dbReference type="ARBA" id="ARBA00022475"/>
    </source>
</evidence>
<dbReference type="GO" id="GO:0071555">
    <property type="term" value="P:cell wall organization"/>
    <property type="evidence" value="ECO:0007669"/>
    <property type="project" value="UniProtKB-UniRule"/>
</dbReference>
<feature type="transmembrane region" description="Helical" evidence="10">
    <location>
        <begin position="323"/>
        <end position="346"/>
    </location>
</feature>
<feature type="transmembrane region" description="Helical" evidence="10">
    <location>
        <begin position="133"/>
        <end position="159"/>
    </location>
</feature>
<comment type="caution">
    <text evidence="12">The sequence shown here is derived from an EMBL/GenBank/DDBJ whole genome shotgun (WGS) entry which is preliminary data.</text>
</comment>
<comment type="subcellular location">
    <subcellularLocation>
        <location evidence="10">Cell inner membrane</location>
        <topology evidence="10">Multi-pass membrane protein</topology>
    </subcellularLocation>
    <subcellularLocation>
        <location evidence="1">Cell membrane</location>
        <topology evidence="1">Multi-pass membrane protein</topology>
    </subcellularLocation>
</comment>
<dbReference type="Pfam" id="PF03023">
    <property type="entry name" value="MurJ"/>
    <property type="match status" value="1"/>
</dbReference>
<dbReference type="InterPro" id="IPR004268">
    <property type="entry name" value="MurJ"/>
</dbReference>
<evidence type="ECO:0000256" key="1">
    <source>
        <dbReference type="ARBA" id="ARBA00004651"/>
    </source>
</evidence>
<comment type="pathway">
    <text evidence="10">Cell wall biogenesis; peptidoglycan biosynthesis.</text>
</comment>